<comment type="caution">
    <text evidence="2">The sequence shown here is derived from an EMBL/GenBank/DDBJ whole genome shotgun (WGS) entry which is preliminary data.</text>
</comment>
<accession>A0A2P7S5N1</accession>
<dbReference type="GO" id="GO:0016790">
    <property type="term" value="F:thiolester hydrolase activity"/>
    <property type="evidence" value="ECO:0007669"/>
    <property type="project" value="UniProtKB-ARBA"/>
</dbReference>
<dbReference type="EMBL" id="PXYK01000016">
    <property type="protein sequence ID" value="PSJ57760.1"/>
    <property type="molecule type" value="Genomic_DNA"/>
</dbReference>
<dbReference type="OrthoDB" id="32575at2"/>
<protein>
    <submittedName>
        <fullName evidence="2">PaaI family thioesterase</fullName>
    </submittedName>
</protein>
<organism evidence="2 3">
    <name type="scientific">Kumtagia ephedrae</name>
    <dbReference type="NCBI Taxonomy" id="2116701"/>
    <lineage>
        <taxon>Bacteria</taxon>
        <taxon>Pseudomonadati</taxon>
        <taxon>Pseudomonadota</taxon>
        <taxon>Alphaproteobacteria</taxon>
        <taxon>Hyphomicrobiales</taxon>
        <taxon>Phyllobacteriaceae</taxon>
        <taxon>Kumtagia</taxon>
    </lineage>
</organism>
<proteinExistence type="predicted"/>
<reference evidence="2 3" key="1">
    <citation type="submission" date="2018-03" db="EMBL/GenBank/DDBJ databases">
        <title>The draft genome of Mesorhizobium sp. 6GN-30.</title>
        <authorList>
            <person name="Liu L."/>
            <person name="Li L."/>
            <person name="Wang T."/>
            <person name="Zhang X."/>
            <person name="Liang L."/>
        </authorList>
    </citation>
    <scope>NUCLEOTIDE SEQUENCE [LARGE SCALE GENOMIC DNA]</scope>
    <source>
        <strain evidence="2 3">6GN30</strain>
    </source>
</reference>
<name>A0A2P7S5N1_9HYPH</name>
<feature type="domain" description="Thioesterase" evidence="1">
    <location>
        <begin position="84"/>
        <end position="157"/>
    </location>
</feature>
<dbReference type="Pfam" id="PF03061">
    <property type="entry name" value="4HBT"/>
    <property type="match status" value="1"/>
</dbReference>
<keyword evidence="3" id="KW-1185">Reference proteome</keyword>
<gene>
    <name evidence="2" type="ORF">C7I84_17215</name>
</gene>
<dbReference type="AlphaFoldDB" id="A0A2P7S5N1"/>
<evidence type="ECO:0000313" key="2">
    <source>
        <dbReference type="EMBL" id="PSJ57760.1"/>
    </source>
</evidence>
<dbReference type="InterPro" id="IPR006683">
    <property type="entry name" value="Thioestr_dom"/>
</dbReference>
<dbReference type="InterPro" id="IPR029069">
    <property type="entry name" value="HotDog_dom_sf"/>
</dbReference>
<dbReference type="SUPFAM" id="SSF54637">
    <property type="entry name" value="Thioesterase/thiol ester dehydrase-isomerase"/>
    <property type="match status" value="1"/>
</dbReference>
<evidence type="ECO:0000313" key="3">
    <source>
        <dbReference type="Proteomes" id="UP000241229"/>
    </source>
</evidence>
<sequence>MICKASPADPSPELVEGGECELSGGDVITETVADFGTDRPPAGFRPLLGRAEVEMVAGPFYERRTAGGQWQLGFRVTPRKLNRMGVCHGGVLAVFADIQGSALKKSLDLVAESPTVTLGIDYAAPAHAGAWVQSRPELVRQTATLLFFHALFYADDTLCARASGIYYLSSRRLDV</sequence>
<dbReference type="Proteomes" id="UP000241229">
    <property type="component" value="Unassembled WGS sequence"/>
</dbReference>
<dbReference type="Gene3D" id="3.10.129.10">
    <property type="entry name" value="Hotdog Thioesterase"/>
    <property type="match status" value="1"/>
</dbReference>
<evidence type="ECO:0000259" key="1">
    <source>
        <dbReference type="Pfam" id="PF03061"/>
    </source>
</evidence>
<dbReference type="CDD" id="cd03443">
    <property type="entry name" value="PaaI_thioesterase"/>
    <property type="match status" value="1"/>
</dbReference>